<dbReference type="InterPro" id="IPR036404">
    <property type="entry name" value="Jacalin-like_lectin_dom_sf"/>
</dbReference>
<feature type="domain" description="Jacalin-type lectin" evidence="3">
    <location>
        <begin position="119"/>
        <end position="257"/>
    </location>
</feature>
<protein>
    <submittedName>
        <fullName evidence="4">Agglutinin</fullName>
    </submittedName>
</protein>
<dbReference type="AlphaFoldDB" id="A0AAW2WE33"/>
<dbReference type="EMBL" id="JACGWN010000008">
    <property type="protein sequence ID" value="KAL0438542.1"/>
    <property type="molecule type" value="Genomic_DNA"/>
</dbReference>
<dbReference type="PANTHER" id="PTHR47293">
    <property type="entry name" value="JACALIN-RELATED LECTIN 3"/>
    <property type="match status" value="1"/>
</dbReference>
<name>A0AAW2WE33_9LAMI</name>
<evidence type="ECO:0000259" key="3">
    <source>
        <dbReference type="PROSITE" id="PS51752"/>
    </source>
</evidence>
<dbReference type="InterPro" id="IPR001229">
    <property type="entry name" value="Jacalin-like_lectin_dom"/>
</dbReference>
<gene>
    <name evidence="4" type="ORF">Slati_2337200</name>
</gene>
<proteinExistence type="inferred from homology"/>
<reference evidence="4" key="2">
    <citation type="journal article" date="2024" name="Plant">
        <title>Genomic evolution and insights into agronomic trait innovations of Sesamum species.</title>
        <authorList>
            <person name="Miao H."/>
            <person name="Wang L."/>
            <person name="Qu L."/>
            <person name="Liu H."/>
            <person name="Sun Y."/>
            <person name="Le M."/>
            <person name="Wang Q."/>
            <person name="Wei S."/>
            <person name="Zheng Y."/>
            <person name="Lin W."/>
            <person name="Duan Y."/>
            <person name="Cao H."/>
            <person name="Xiong S."/>
            <person name="Wang X."/>
            <person name="Wei L."/>
            <person name="Li C."/>
            <person name="Ma Q."/>
            <person name="Ju M."/>
            <person name="Zhao R."/>
            <person name="Li G."/>
            <person name="Mu C."/>
            <person name="Tian Q."/>
            <person name="Mei H."/>
            <person name="Zhang T."/>
            <person name="Gao T."/>
            <person name="Zhang H."/>
        </authorList>
    </citation>
    <scope>NUCLEOTIDE SEQUENCE</scope>
    <source>
        <strain evidence="4">KEN1</strain>
    </source>
</reference>
<dbReference type="Pfam" id="PF01419">
    <property type="entry name" value="Jacalin"/>
    <property type="match status" value="2"/>
</dbReference>
<dbReference type="GO" id="GO:0030246">
    <property type="term" value="F:carbohydrate binding"/>
    <property type="evidence" value="ECO:0007669"/>
    <property type="project" value="UniProtKB-KW"/>
</dbReference>
<evidence type="ECO:0000256" key="2">
    <source>
        <dbReference type="ARBA" id="ARBA00022734"/>
    </source>
</evidence>
<reference evidence="4" key="1">
    <citation type="submission" date="2020-06" db="EMBL/GenBank/DDBJ databases">
        <authorList>
            <person name="Li T."/>
            <person name="Hu X."/>
            <person name="Zhang T."/>
            <person name="Song X."/>
            <person name="Zhang H."/>
            <person name="Dai N."/>
            <person name="Sheng W."/>
            <person name="Hou X."/>
            <person name="Wei L."/>
        </authorList>
    </citation>
    <scope>NUCLEOTIDE SEQUENCE</scope>
    <source>
        <strain evidence="4">KEN1</strain>
        <tissue evidence="4">Leaf</tissue>
    </source>
</reference>
<keyword evidence="2" id="KW-0430">Lectin</keyword>
<evidence type="ECO:0000313" key="4">
    <source>
        <dbReference type="EMBL" id="KAL0438542.1"/>
    </source>
</evidence>
<comment type="similarity">
    <text evidence="1">Belongs to the jacalin lectin family.</text>
</comment>
<dbReference type="Gene3D" id="2.100.10.30">
    <property type="entry name" value="Jacalin-like lectin domain"/>
    <property type="match status" value="2"/>
</dbReference>
<dbReference type="PANTHER" id="PTHR47293:SF68">
    <property type="entry name" value="JACALIN-RELATED LECTIN 3"/>
    <property type="match status" value="1"/>
</dbReference>
<dbReference type="SUPFAM" id="SSF51101">
    <property type="entry name" value="Mannose-binding lectins"/>
    <property type="match status" value="2"/>
</dbReference>
<comment type="caution">
    <text evidence="4">The sequence shown here is derived from an EMBL/GenBank/DDBJ whole genome shotgun (WGS) entry which is preliminary data.</text>
</comment>
<dbReference type="SMART" id="SM00915">
    <property type="entry name" value="Jacalin"/>
    <property type="match status" value="1"/>
</dbReference>
<sequence>MAENEISCEKEISVEAWGWGNESQKWTYKPEDGIFTQIIVAYGDQCIKLRFVDGSMEDSPHFGAAASANDTYNTQIININHPEEYLIGLSADLPSDVCIRVRPLRFHTNVDDIFKDCVPRYPGPWGGRGGRHWDDGVFSAVKQIHVHVSDFVCIHGIQFEYLGRDGRSTWSPWQGAKFYKLEKIKIECEEEEVLIGVAGYYGRVKGSGGMQVIKSLTFYTNKRLFGPYGDENGNHFTSMACRNGKVVGFRGEVVGRI</sequence>
<accession>A0AAW2WE33</accession>
<organism evidence="4">
    <name type="scientific">Sesamum latifolium</name>
    <dbReference type="NCBI Taxonomy" id="2727402"/>
    <lineage>
        <taxon>Eukaryota</taxon>
        <taxon>Viridiplantae</taxon>
        <taxon>Streptophyta</taxon>
        <taxon>Embryophyta</taxon>
        <taxon>Tracheophyta</taxon>
        <taxon>Spermatophyta</taxon>
        <taxon>Magnoliopsida</taxon>
        <taxon>eudicotyledons</taxon>
        <taxon>Gunneridae</taxon>
        <taxon>Pentapetalae</taxon>
        <taxon>asterids</taxon>
        <taxon>lamiids</taxon>
        <taxon>Lamiales</taxon>
        <taxon>Pedaliaceae</taxon>
        <taxon>Sesamum</taxon>
    </lineage>
</organism>
<evidence type="ECO:0000256" key="1">
    <source>
        <dbReference type="ARBA" id="ARBA00006568"/>
    </source>
</evidence>
<dbReference type="PROSITE" id="PS51752">
    <property type="entry name" value="JACALIN_LECTIN"/>
    <property type="match status" value="1"/>
</dbReference>